<evidence type="ECO:0000259" key="4">
    <source>
        <dbReference type="Pfam" id="PF13579"/>
    </source>
</evidence>
<evidence type="ECO:0000313" key="6">
    <source>
        <dbReference type="Proteomes" id="UP000625574"/>
    </source>
</evidence>
<dbReference type="PANTHER" id="PTHR45947">
    <property type="entry name" value="SULFOQUINOVOSYL TRANSFERASE SQD2"/>
    <property type="match status" value="1"/>
</dbReference>
<dbReference type="Gene3D" id="3.40.50.2000">
    <property type="entry name" value="Glycogen Phosphorylase B"/>
    <property type="match status" value="2"/>
</dbReference>
<protein>
    <submittedName>
        <fullName evidence="5">Glycosyltransferase family 4 protein</fullName>
    </submittedName>
</protein>
<dbReference type="InterPro" id="IPR028098">
    <property type="entry name" value="Glyco_trans_4-like_N"/>
</dbReference>
<dbReference type="PANTHER" id="PTHR45947:SF3">
    <property type="entry name" value="SULFOQUINOVOSYL TRANSFERASE SQD2"/>
    <property type="match status" value="1"/>
</dbReference>
<evidence type="ECO:0000256" key="1">
    <source>
        <dbReference type="ARBA" id="ARBA00022676"/>
    </source>
</evidence>
<dbReference type="EMBL" id="JAEIOT010000011">
    <property type="protein sequence ID" value="MBI9001194.1"/>
    <property type="molecule type" value="Genomic_DNA"/>
</dbReference>
<evidence type="ECO:0000313" key="5">
    <source>
        <dbReference type="EMBL" id="MBI9001194.1"/>
    </source>
</evidence>
<evidence type="ECO:0000259" key="3">
    <source>
        <dbReference type="Pfam" id="PF00534"/>
    </source>
</evidence>
<dbReference type="Pfam" id="PF13579">
    <property type="entry name" value="Glyco_trans_4_4"/>
    <property type="match status" value="1"/>
</dbReference>
<dbReference type="Proteomes" id="UP000625574">
    <property type="component" value="Unassembled WGS sequence"/>
</dbReference>
<proteinExistence type="predicted"/>
<gene>
    <name evidence="5" type="ORF">JDV76_09490</name>
</gene>
<dbReference type="Pfam" id="PF00534">
    <property type="entry name" value="Glycos_transf_1"/>
    <property type="match status" value="1"/>
</dbReference>
<sequence length="426" mass="47976">MHILLISQYWEPEQGVVQRRWQWISSALIEAGHELTVVCPPPHYPGGKLISEDPLHQTGAIDNSVKGIHIYRTRFKEHNPSLISRINDQKVIMLSQLIFAHRAVRDAHRNRRPIDIVCCTVPALPSAPVAYIVSRLIRAPLVVELRDAWPEILEYLDEWRDPQPSTVSIKRKAKIAAFHITLMVAGKILHEILRRAEAIITTTESLAQIKRKTARGQVVSVRNGVDPTITNCLKQANENKKTIRILYAGTVGRAQGLENAAYAIKLLIQSGYSPQLRIVGGGAHLEQIKKLVRENNLPIEFIGRIPFAQIAEHYNWCDTILVHLQSWTPMNYTVPSKLFEALATGKHITAAVNGEAAQIVSESNAGSIVPPMNPKSLAEIWKHLIENPEELNVEDNGHIWLQQNSQLENLEEKWIQVVEELLSDDT</sequence>
<dbReference type="SUPFAM" id="SSF53756">
    <property type="entry name" value="UDP-Glycosyltransferase/glycogen phosphorylase"/>
    <property type="match status" value="1"/>
</dbReference>
<feature type="domain" description="Glycosyl transferase family 1" evidence="3">
    <location>
        <begin position="234"/>
        <end position="391"/>
    </location>
</feature>
<evidence type="ECO:0000256" key="2">
    <source>
        <dbReference type="ARBA" id="ARBA00022679"/>
    </source>
</evidence>
<dbReference type="RefSeq" id="WP_198736660.1">
    <property type="nucleotide sequence ID" value="NZ_JAEIOT010000011.1"/>
</dbReference>
<feature type="domain" description="Glycosyltransferase subfamily 4-like N-terminal" evidence="4">
    <location>
        <begin position="17"/>
        <end position="209"/>
    </location>
</feature>
<keyword evidence="2" id="KW-0808">Transferase</keyword>
<name>A0ABS0VWR3_9CORY</name>
<keyword evidence="6" id="KW-1185">Reference proteome</keyword>
<keyword evidence="1" id="KW-0328">Glycosyltransferase</keyword>
<comment type="caution">
    <text evidence="5">The sequence shown here is derived from an EMBL/GenBank/DDBJ whole genome shotgun (WGS) entry which is preliminary data.</text>
</comment>
<organism evidence="5 6">
    <name type="scientific">Corynebacterium marambiense</name>
    <dbReference type="NCBI Taxonomy" id="2765364"/>
    <lineage>
        <taxon>Bacteria</taxon>
        <taxon>Bacillati</taxon>
        <taxon>Actinomycetota</taxon>
        <taxon>Actinomycetes</taxon>
        <taxon>Mycobacteriales</taxon>
        <taxon>Corynebacteriaceae</taxon>
        <taxon>Corynebacterium</taxon>
    </lineage>
</organism>
<dbReference type="CDD" id="cd03794">
    <property type="entry name" value="GT4_WbuB-like"/>
    <property type="match status" value="1"/>
</dbReference>
<accession>A0ABS0VWR3</accession>
<reference evidence="5 6" key="1">
    <citation type="submission" date="2020-12" db="EMBL/GenBank/DDBJ databases">
        <title>Genome public.</title>
        <authorList>
            <person name="Sun Q."/>
        </authorList>
    </citation>
    <scope>NUCLEOTIDE SEQUENCE [LARGE SCALE GENOMIC DNA]</scope>
    <source>
        <strain evidence="5 6">CCM 8864</strain>
    </source>
</reference>
<dbReference type="InterPro" id="IPR050194">
    <property type="entry name" value="Glycosyltransferase_grp1"/>
</dbReference>
<dbReference type="InterPro" id="IPR001296">
    <property type="entry name" value="Glyco_trans_1"/>
</dbReference>